<dbReference type="Pfam" id="PF10214">
    <property type="entry name" value="Rrn6_beta-prop"/>
    <property type="match status" value="1"/>
</dbReference>
<dbReference type="Proteomes" id="UP000033140">
    <property type="component" value="Unassembled WGS sequence"/>
</dbReference>
<gene>
    <name evidence="4" type="ORF">G7K_6303-t1</name>
</gene>
<dbReference type="Pfam" id="PF20640">
    <property type="entry name" value="Rrn6_HB"/>
    <property type="match status" value="1"/>
</dbReference>
<feature type="compositionally biased region" description="Basic and acidic residues" evidence="1">
    <location>
        <begin position="794"/>
        <end position="807"/>
    </location>
</feature>
<dbReference type="AlphaFoldDB" id="A0A0E9NRA3"/>
<reference evidence="4 5" key="1">
    <citation type="journal article" date="2011" name="J. Gen. Appl. Microbiol.">
        <title>Draft genome sequencing of the enigmatic yeast Saitoella complicata.</title>
        <authorList>
            <person name="Nishida H."/>
            <person name="Hamamoto M."/>
            <person name="Sugiyama J."/>
        </authorList>
    </citation>
    <scope>NUCLEOTIDE SEQUENCE [LARGE SCALE GENOMIC DNA]</scope>
    <source>
        <strain evidence="4 5">NRRL Y-17804</strain>
    </source>
</reference>
<evidence type="ECO:0000259" key="2">
    <source>
        <dbReference type="Pfam" id="PF10214"/>
    </source>
</evidence>
<feature type="compositionally biased region" description="Polar residues" evidence="1">
    <location>
        <begin position="932"/>
        <end position="947"/>
    </location>
</feature>
<dbReference type="EMBL" id="BACD03000063">
    <property type="protein sequence ID" value="GAO52221.1"/>
    <property type="molecule type" value="Genomic_DNA"/>
</dbReference>
<dbReference type="GO" id="GO:0042790">
    <property type="term" value="P:nucleolar large rRNA transcription by RNA polymerase I"/>
    <property type="evidence" value="ECO:0007669"/>
    <property type="project" value="TreeGrafter"/>
</dbReference>
<dbReference type="GO" id="GO:0070860">
    <property type="term" value="C:RNA polymerase I core factor complex"/>
    <property type="evidence" value="ECO:0007669"/>
    <property type="project" value="TreeGrafter"/>
</dbReference>
<organism evidence="4 5">
    <name type="scientific">Saitoella complicata (strain BCRC 22490 / CBS 7301 / JCM 7358 / NBRC 10748 / NRRL Y-17804)</name>
    <dbReference type="NCBI Taxonomy" id="698492"/>
    <lineage>
        <taxon>Eukaryota</taxon>
        <taxon>Fungi</taxon>
        <taxon>Dikarya</taxon>
        <taxon>Ascomycota</taxon>
        <taxon>Taphrinomycotina</taxon>
        <taxon>Taphrinomycotina incertae sedis</taxon>
        <taxon>Saitoella</taxon>
    </lineage>
</organism>
<feature type="compositionally biased region" description="Polar residues" evidence="1">
    <location>
        <begin position="820"/>
        <end position="829"/>
    </location>
</feature>
<name>A0A0E9NRA3_SAICN</name>
<dbReference type="PANTHER" id="PTHR28221">
    <property type="entry name" value="RNA POLYMERASE I-SPECIFIC TRANSCRIPTION INITIATION FACTOR RRN6"/>
    <property type="match status" value="1"/>
</dbReference>
<reference evidence="4 5" key="2">
    <citation type="journal article" date="2014" name="J. Gen. Appl. Microbiol.">
        <title>The early diverging ascomycetous budding yeast Saitoella complicata has three histone deacetylases belonging to the Clr6, Hos2, and Rpd3 lineages.</title>
        <authorList>
            <person name="Nishida H."/>
            <person name="Matsumoto T."/>
            <person name="Kondo S."/>
            <person name="Hamamoto M."/>
            <person name="Yoshikawa H."/>
        </authorList>
    </citation>
    <scope>NUCLEOTIDE SEQUENCE [LARGE SCALE GENOMIC DNA]</scope>
    <source>
        <strain evidence="4 5">NRRL Y-17804</strain>
    </source>
</reference>
<feature type="region of interest" description="Disordered" evidence="1">
    <location>
        <begin position="792"/>
        <end position="966"/>
    </location>
</feature>
<dbReference type="STRING" id="698492.A0A0E9NRA3"/>
<evidence type="ECO:0000256" key="1">
    <source>
        <dbReference type="SAM" id="MobiDB-lite"/>
    </source>
</evidence>
<proteinExistence type="predicted"/>
<evidence type="ECO:0000259" key="3">
    <source>
        <dbReference type="Pfam" id="PF20640"/>
    </source>
</evidence>
<feature type="domain" description="RRN6 helical bundle" evidence="3">
    <location>
        <begin position="550"/>
        <end position="743"/>
    </location>
</feature>
<dbReference type="PANTHER" id="PTHR28221:SF2">
    <property type="entry name" value="RNA POLYMERASE I-SPECIFIC TRANSCRIPTION INITIATION FACTOR RRN6"/>
    <property type="match status" value="1"/>
</dbReference>
<feature type="compositionally biased region" description="Acidic residues" evidence="1">
    <location>
        <begin position="550"/>
        <end position="568"/>
    </location>
</feature>
<dbReference type="GO" id="GO:0001163">
    <property type="term" value="F:RNA polymerase I transcription regulatory region sequence-specific DNA binding"/>
    <property type="evidence" value="ECO:0007669"/>
    <property type="project" value="TreeGrafter"/>
</dbReference>
<feature type="compositionally biased region" description="Low complexity" evidence="1">
    <location>
        <begin position="830"/>
        <end position="843"/>
    </location>
</feature>
<reference evidence="4 5" key="3">
    <citation type="journal article" date="2015" name="Genome Announc.">
        <title>Draft Genome Sequence of the Archiascomycetous Yeast Saitoella complicata.</title>
        <authorList>
            <person name="Yamauchi K."/>
            <person name="Kondo S."/>
            <person name="Hamamoto M."/>
            <person name="Takahashi Y."/>
            <person name="Ogura Y."/>
            <person name="Hayashi T."/>
            <person name="Nishida H."/>
        </authorList>
    </citation>
    <scope>NUCLEOTIDE SEQUENCE [LARGE SCALE GENOMIC DNA]</scope>
    <source>
        <strain evidence="4 5">NRRL Y-17804</strain>
    </source>
</reference>
<evidence type="ECO:0000313" key="5">
    <source>
        <dbReference type="Proteomes" id="UP000033140"/>
    </source>
</evidence>
<dbReference type="InterPro" id="IPR019350">
    <property type="entry name" value="RNA_pol_I-sp_TIF_RRN6-like"/>
</dbReference>
<feature type="region of interest" description="Disordered" evidence="1">
    <location>
        <begin position="549"/>
        <end position="568"/>
    </location>
</feature>
<comment type="caution">
    <text evidence="4">The sequence shown here is derived from an EMBL/GenBank/DDBJ whole genome shotgun (WGS) entry which is preliminary data.</text>
</comment>
<dbReference type="InterPro" id="IPR048535">
    <property type="entry name" value="RRN6_beta-prop"/>
</dbReference>
<feature type="domain" description="RRN6 beta-propeller" evidence="2">
    <location>
        <begin position="127"/>
        <end position="459"/>
    </location>
</feature>
<evidence type="ECO:0000313" key="4">
    <source>
        <dbReference type="EMBL" id="GAO52221.1"/>
    </source>
</evidence>
<accession>A0A0E9NRA3</accession>
<dbReference type="GO" id="GO:0001179">
    <property type="term" value="F:RNA polymerase I general transcription initiation factor binding"/>
    <property type="evidence" value="ECO:0007669"/>
    <property type="project" value="TreeGrafter"/>
</dbReference>
<dbReference type="OMA" id="AWANITW"/>
<dbReference type="InterPro" id="IPR048537">
    <property type="entry name" value="RRN6_HB"/>
</dbReference>
<keyword evidence="5" id="KW-1185">Reference proteome</keyword>
<protein>
    <submittedName>
        <fullName evidence="4">Uncharacterized protein</fullName>
    </submittedName>
</protein>
<sequence length="1008" mass="111880">MDDPWPVRKGDEGLTLDWGNVGAATIAEWREEVVEQEDHGPQVTWTHEWQFASERNQGVRYHTVGEPNTMIPATREHDDYPPLNRGIIKTSHKYLRKNQKGLWAPPETIDDDLAQSNIIQAVQSQYDPLAGELFALGRARHVKGINRYKTCVAYATGPARCDLNLAALAEVPHVFEKEVERSGLSLLMPTVANDMMPVYRFTSPIRQIVFAGDGVEYNEAPPYLAVRCHATTTIFRAVYNPATQDTKNPSFLNIVPLLEITARDTDGEQHANACFNPGYERQLAIASTSGSWAVFDIERNWNKMTKTKVGRIQLENEQGTGWKKIVWGSTLNDIIIASSRSCTLFSIPPGNDTSPKVVYEIPTKDRKRKGQKILDISSSTLSTKKNHKFIVTTSSLIWIDIDKEGSAMTLLSWKHHRDGDPSLSMAVSYLNEVYTIWIYSKANPLVTNYLFTESEDGRPRSLDAPYELLKSSLSSPRLFLQPIRAPIVSREQVETEMPDERQYLVFFSISANLAIHSQLVCTKPDTVPPVRGQRQGLRLKVAKSTRFVEDDSDDEGMDLADDEDSDVEGDVLSDDGLEYWTESTRRYDFRNVYQKVFKDTSGPEDAVRAVREVVDQARENAKKATEGDDADTGIKTLFELVHETPGVLETETLSAQLETMVHILEESGSIDIRSLATRTYGYPIPEESDEDDELDPWSAAALHKGMTEAWVRPLPVSVTDPRFRLRREREARKIAGEVALASIGVKPRGEDYRYEKSQRQRWRPLGALRQFTNMRGNVELGEDALRLARGWGKMSEHNDGEKKKDTVDLTTQEEAPPPATQSQLPNFNVVSSQVAPSSSQLAPGASQQPAKNKAVRKLQASQGFRSPARKFAATQSQAVGQSMPGFGSPAVGRSMPGFGSPAAGRSMPGLGASPALNRPAPPPGFASPVIPRTQSQMDSPARSQLAMTQVEPGRHGGRETKKRKGNKPRIMALCSISALYECTLGSVSFQVHLLVTCTATSLILESAS</sequence>